<evidence type="ECO:0000256" key="5">
    <source>
        <dbReference type="ARBA" id="ARBA00022679"/>
    </source>
</evidence>
<name>A0AAV6HR88_9ERIC</name>
<evidence type="ECO:0000313" key="13">
    <source>
        <dbReference type="Proteomes" id="UP000823749"/>
    </source>
</evidence>
<feature type="transmembrane region" description="Helical" evidence="11">
    <location>
        <begin position="79"/>
        <end position="97"/>
    </location>
</feature>
<evidence type="ECO:0000256" key="8">
    <source>
        <dbReference type="ARBA" id="ARBA00022946"/>
    </source>
</evidence>
<dbReference type="AlphaFoldDB" id="A0AAV6HR88"/>
<feature type="transmembrane region" description="Helical" evidence="11">
    <location>
        <begin position="135"/>
        <end position="158"/>
    </location>
</feature>
<evidence type="ECO:0000256" key="9">
    <source>
        <dbReference type="ARBA" id="ARBA00022989"/>
    </source>
</evidence>
<keyword evidence="5" id="KW-0808">Transferase</keyword>
<keyword evidence="13" id="KW-1185">Reference proteome</keyword>
<keyword evidence="8" id="KW-0809">Transit peptide</keyword>
<dbReference type="GO" id="GO:0016301">
    <property type="term" value="F:kinase activity"/>
    <property type="evidence" value="ECO:0007669"/>
    <property type="project" value="UniProtKB-KW"/>
</dbReference>
<keyword evidence="7" id="KW-0418">Kinase</keyword>
<organism evidence="12 13">
    <name type="scientific">Rhododendron griersonianum</name>
    <dbReference type="NCBI Taxonomy" id="479676"/>
    <lineage>
        <taxon>Eukaryota</taxon>
        <taxon>Viridiplantae</taxon>
        <taxon>Streptophyta</taxon>
        <taxon>Embryophyta</taxon>
        <taxon>Tracheophyta</taxon>
        <taxon>Spermatophyta</taxon>
        <taxon>Magnoliopsida</taxon>
        <taxon>eudicotyledons</taxon>
        <taxon>Gunneridae</taxon>
        <taxon>Pentapetalae</taxon>
        <taxon>asterids</taxon>
        <taxon>Ericales</taxon>
        <taxon>Ericaceae</taxon>
        <taxon>Ericoideae</taxon>
        <taxon>Rhodoreae</taxon>
        <taxon>Rhododendron</taxon>
    </lineage>
</organism>
<evidence type="ECO:0000256" key="3">
    <source>
        <dbReference type="ARBA" id="ARBA00022528"/>
    </source>
</evidence>
<sequence length="309" mass="33161">MATLTQQLSVFARVISTSSPVEHQLTDSTAISSLRPHPRLPLTTLRSFSAATAVSRRRYLASVPAAASMLSGNPVVSDIIAAGISGGIALSLLRFWGETAKRGIFDQKLTRKLVHVSVGLVFMLCWPLFSSGHQGAILAALIPGVNIIKMLLIGLGIWKDEATVKSMSRFGDHRELLKGPLYYASAITLVCAIYWRSSPTGIATICNLCAGDGLADIVGRRFGTQKLPYNRDKSFAGSIAMATASFLASIGYMHYFALFGYVEESWEMALGFLVASLAAALVESHPISMDLDDNLTVPLASILVGSFVF</sequence>
<evidence type="ECO:0000313" key="12">
    <source>
        <dbReference type="EMBL" id="KAG5515076.1"/>
    </source>
</evidence>
<evidence type="ECO:0000256" key="7">
    <source>
        <dbReference type="ARBA" id="ARBA00022777"/>
    </source>
</evidence>
<keyword evidence="4" id="KW-0934">Plastid</keyword>
<comment type="similarity">
    <text evidence="2">Belongs to the polyprenol kinase family.</text>
</comment>
<reference evidence="12 13" key="1">
    <citation type="submission" date="2020-08" db="EMBL/GenBank/DDBJ databases">
        <title>Plant Genome Project.</title>
        <authorList>
            <person name="Zhang R.-G."/>
        </authorList>
    </citation>
    <scope>NUCLEOTIDE SEQUENCE [LARGE SCALE GENOMIC DNA]</scope>
    <source>
        <strain evidence="12">WSP0</strain>
        <tissue evidence="12">Leaf</tissue>
    </source>
</reference>
<feature type="transmembrane region" description="Helical" evidence="11">
    <location>
        <begin position="109"/>
        <end position="129"/>
    </location>
</feature>
<dbReference type="Proteomes" id="UP000823749">
    <property type="component" value="Chromosome 13"/>
</dbReference>
<protein>
    <submittedName>
        <fullName evidence="12">Uncharacterized protein</fullName>
    </submittedName>
</protein>
<dbReference type="PANTHER" id="PTHR32523">
    <property type="entry name" value="PHYTOL KINASE 1, CHLOROPLASTIC"/>
    <property type="match status" value="1"/>
</dbReference>
<accession>A0AAV6HR88</accession>
<comment type="subcellular location">
    <subcellularLocation>
        <location evidence="1">Plastid</location>
        <location evidence="1">Chloroplast membrane</location>
        <topology evidence="1">Multi-pass membrane protein</topology>
    </subcellularLocation>
</comment>
<dbReference type="EMBL" id="JACTNZ010000013">
    <property type="protein sequence ID" value="KAG5515076.1"/>
    <property type="molecule type" value="Genomic_DNA"/>
</dbReference>
<comment type="caution">
    <text evidence="12">The sequence shown here is derived from an EMBL/GenBank/DDBJ whole genome shotgun (WGS) entry which is preliminary data.</text>
</comment>
<keyword evidence="6 11" id="KW-0812">Transmembrane</keyword>
<keyword evidence="3" id="KW-0150">Chloroplast</keyword>
<dbReference type="GO" id="GO:0031969">
    <property type="term" value="C:chloroplast membrane"/>
    <property type="evidence" value="ECO:0007669"/>
    <property type="project" value="UniProtKB-SubCell"/>
</dbReference>
<dbReference type="PANTHER" id="PTHR32523:SF7">
    <property type="entry name" value="FARNESOL KINASE, CHLOROPLASTIC"/>
    <property type="match status" value="1"/>
</dbReference>
<evidence type="ECO:0000256" key="10">
    <source>
        <dbReference type="ARBA" id="ARBA00023136"/>
    </source>
</evidence>
<feature type="transmembrane region" description="Helical" evidence="11">
    <location>
        <begin position="239"/>
        <end position="259"/>
    </location>
</feature>
<gene>
    <name evidence="12" type="ORF">RHGRI_036197</name>
</gene>
<evidence type="ECO:0000256" key="6">
    <source>
        <dbReference type="ARBA" id="ARBA00022692"/>
    </source>
</evidence>
<keyword evidence="10 11" id="KW-0472">Membrane</keyword>
<evidence type="ECO:0000256" key="11">
    <source>
        <dbReference type="SAM" id="Phobius"/>
    </source>
</evidence>
<dbReference type="InterPro" id="IPR039606">
    <property type="entry name" value="Phytol/farnesol_kinase"/>
</dbReference>
<evidence type="ECO:0000256" key="4">
    <source>
        <dbReference type="ARBA" id="ARBA00022640"/>
    </source>
</evidence>
<evidence type="ECO:0000256" key="1">
    <source>
        <dbReference type="ARBA" id="ARBA00004508"/>
    </source>
</evidence>
<proteinExistence type="inferred from homology"/>
<keyword evidence="9 11" id="KW-1133">Transmembrane helix</keyword>
<evidence type="ECO:0000256" key="2">
    <source>
        <dbReference type="ARBA" id="ARBA00010794"/>
    </source>
</evidence>